<dbReference type="AlphaFoldDB" id="J3NQQ7"/>
<evidence type="ECO:0000256" key="4">
    <source>
        <dbReference type="ARBA" id="ARBA00022801"/>
    </source>
</evidence>
<evidence type="ECO:0000256" key="2">
    <source>
        <dbReference type="ARBA" id="ARBA00022670"/>
    </source>
</evidence>
<dbReference type="SUPFAM" id="SSF50494">
    <property type="entry name" value="Trypsin-like serine proteases"/>
    <property type="match status" value="1"/>
</dbReference>
<evidence type="ECO:0000256" key="5">
    <source>
        <dbReference type="ARBA" id="ARBA00022825"/>
    </source>
</evidence>
<dbReference type="RefSeq" id="XP_009219658.1">
    <property type="nucleotide sequence ID" value="XM_009221394.1"/>
</dbReference>
<reference evidence="9" key="5">
    <citation type="submission" date="2018-04" db="UniProtKB">
        <authorList>
            <consortium name="EnsemblFungi"/>
        </authorList>
    </citation>
    <scope>IDENTIFICATION</scope>
    <source>
        <strain evidence="9">R3-111a-1</strain>
    </source>
</reference>
<comment type="similarity">
    <text evidence="1 6">Belongs to the peptidase S1B family.</text>
</comment>
<evidence type="ECO:0000256" key="1">
    <source>
        <dbReference type="ARBA" id="ARBA00008764"/>
    </source>
</evidence>
<evidence type="ECO:0000256" key="3">
    <source>
        <dbReference type="ARBA" id="ARBA00022729"/>
    </source>
</evidence>
<sequence>MQLTSLLVSSAALAACAGAAAVAPRQDLGDVTFSLPEPIAVDNSNERMLLPEDVTWSVQEVLDGGGNATEAAPSADAGAALLGARQIGVDERVLQTSTAYPFRAMGRVRINTASSSSWCSGSLVGARVVMMARHCLTSGASYRFQPAYYNSERLGGFDVSHTIHVPGENADNDGCGWKNDWAILIISTKPNYGFLGFRYMTDAMSNAALNWWNYGYGQDKQASGQHPYSHNGFRVKKTTGCGSSEGGALEHYADTFGGNSGGPVWLNEADGSYQYGVHVGAVRGVRAIASHGATLINAIIKARNDFP</sequence>
<dbReference type="InterPro" id="IPR009003">
    <property type="entry name" value="Peptidase_S1_PA"/>
</dbReference>
<dbReference type="InterPro" id="IPR050966">
    <property type="entry name" value="Glutamyl_endopeptidase"/>
</dbReference>
<dbReference type="PANTHER" id="PTHR15462:SF8">
    <property type="entry name" value="SERINE PROTEASE"/>
    <property type="match status" value="1"/>
</dbReference>
<feature type="signal peptide" evidence="6">
    <location>
        <begin position="1"/>
        <end position="21"/>
    </location>
</feature>
<proteinExistence type="inferred from homology"/>
<keyword evidence="5 6" id="KW-0720">Serine protease</keyword>
<reference evidence="8" key="2">
    <citation type="submission" date="2010-07" db="EMBL/GenBank/DDBJ databases">
        <authorList>
            <consortium name="The Broad Institute Genome Sequencing Platform"/>
            <consortium name="Broad Institute Genome Sequencing Center for Infectious Disease"/>
            <person name="Ma L.-J."/>
            <person name="Dead R."/>
            <person name="Young S."/>
            <person name="Zeng Q."/>
            <person name="Koehrsen M."/>
            <person name="Alvarado L."/>
            <person name="Berlin A."/>
            <person name="Chapman S.B."/>
            <person name="Chen Z."/>
            <person name="Freedman E."/>
            <person name="Gellesch M."/>
            <person name="Goldberg J."/>
            <person name="Griggs A."/>
            <person name="Gujja S."/>
            <person name="Heilman E.R."/>
            <person name="Heiman D."/>
            <person name="Hepburn T."/>
            <person name="Howarth C."/>
            <person name="Jen D."/>
            <person name="Larson L."/>
            <person name="Mehta T."/>
            <person name="Neiman D."/>
            <person name="Pearson M."/>
            <person name="Roberts A."/>
            <person name="Saif S."/>
            <person name="Shea T."/>
            <person name="Shenoy N."/>
            <person name="Sisk P."/>
            <person name="Stolte C."/>
            <person name="Sykes S."/>
            <person name="Walk T."/>
            <person name="White J."/>
            <person name="Yandava C."/>
            <person name="Haas B."/>
            <person name="Nusbaum C."/>
            <person name="Birren B."/>
        </authorList>
    </citation>
    <scope>NUCLEOTIDE SEQUENCE</scope>
    <source>
        <strain evidence="8">R3-111a-1</strain>
    </source>
</reference>
<dbReference type="InterPro" id="IPR008256">
    <property type="entry name" value="Peptidase_S1B"/>
</dbReference>
<evidence type="ECO:0000256" key="6">
    <source>
        <dbReference type="RuleBase" id="RU004296"/>
    </source>
</evidence>
<organism evidence="8">
    <name type="scientific">Gaeumannomyces tritici (strain R3-111a-1)</name>
    <name type="common">Wheat and barley take-all root rot fungus</name>
    <name type="synonym">Gaeumannomyces graminis var. tritici</name>
    <dbReference type="NCBI Taxonomy" id="644352"/>
    <lineage>
        <taxon>Eukaryota</taxon>
        <taxon>Fungi</taxon>
        <taxon>Dikarya</taxon>
        <taxon>Ascomycota</taxon>
        <taxon>Pezizomycotina</taxon>
        <taxon>Sordariomycetes</taxon>
        <taxon>Sordariomycetidae</taxon>
        <taxon>Magnaporthales</taxon>
        <taxon>Magnaporthaceae</taxon>
        <taxon>Gaeumannomyces</taxon>
    </lineage>
</organism>
<dbReference type="InterPro" id="IPR001254">
    <property type="entry name" value="Trypsin_dom"/>
</dbReference>
<keyword evidence="3 6" id="KW-0732">Signal</keyword>
<reference evidence="9" key="4">
    <citation type="journal article" date="2015" name="G3 (Bethesda)">
        <title>Genome sequences of three phytopathogenic species of the Magnaporthaceae family of fungi.</title>
        <authorList>
            <person name="Okagaki L.H."/>
            <person name="Nunes C.C."/>
            <person name="Sailsbery J."/>
            <person name="Clay B."/>
            <person name="Brown D."/>
            <person name="John T."/>
            <person name="Oh Y."/>
            <person name="Young N."/>
            <person name="Fitzgerald M."/>
            <person name="Haas B.J."/>
            <person name="Zeng Q."/>
            <person name="Young S."/>
            <person name="Adiconis X."/>
            <person name="Fan L."/>
            <person name="Levin J.Z."/>
            <person name="Mitchell T.K."/>
            <person name="Okubara P.A."/>
            <person name="Farman M.L."/>
            <person name="Kohn L.M."/>
            <person name="Birren B."/>
            <person name="Ma L.-J."/>
            <person name="Dean R.A."/>
        </authorList>
    </citation>
    <scope>NUCLEOTIDE SEQUENCE</scope>
    <source>
        <strain evidence="9">R3-111a-1</strain>
    </source>
</reference>
<dbReference type="GO" id="GO:0006508">
    <property type="term" value="P:proteolysis"/>
    <property type="evidence" value="ECO:0007669"/>
    <property type="project" value="UniProtKB-KW"/>
</dbReference>
<dbReference type="Proteomes" id="UP000006039">
    <property type="component" value="Unassembled WGS sequence"/>
</dbReference>
<dbReference type="EMBL" id="GL385396">
    <property type="protein sequence ID" value="EJT78513.1"/>
    <property type="molecule type" value="Genomic_DNA"/>
</dbReference>
<accession>J3NQQ7</accession>
<gene>
    <name evidence="9" type="primary">20344071</name>
    <name evidence="8" type="ORF">GGTG_03613</name>
</gene>
<dbReference type="EnsemblFungi" id="EJT78513">
    <property type="protein sequence ID" value="EJT78513"/>
    <property type="gene ID" value="GGTG_03613"/>
</dbReference>
<dbReference type="PANTHER" id="PTHR15462">
    <property type="entry name" value="SERINE PROTEASE"/>
    <property type="match status" value="1"/>
</dbReference>
<dbReference type="eggNOG" id="ENOG502SCHB">
    <property type="taxonomic scope" value="Eukaryota"/>
</dbReference>
<dbReference type="OrthoDB" id="10037376at2759"/>
<evidence type="ECO:0000313" key="10">
    <source>
        <dbReference type="Proteomes" id="UP000006039"/>
    </source>
</evidence>
<feature type="chain" id="PRO_5015019860" description="Serine protease" evidence="6">
    <location>
        <begin position="22"/>
        <end position="307"/>
    </location>
</feature>
<evidence type="ECO:0000259" key="7">
    <source>
        <dbReference type="Pfam" id="PF00089"/>
    </source>
</evidence>
<evidence type="ECO:0000313" key="9">
    <source>
        <dbReference type="EnsemblFungi" id="EJT78513"/>
    </source>
</evidence>
<reference evidence="10" key="1">
    <citation type="submission" date="2010-07" db="EMBL/GenBank/DDBJ databases">
        <title>The genome sequence of Gaeumannomyces graminis var. tritici strain R3-111a-1.</title>
        <authorList>
            <consortium name="The Broad Institute Genome Sequencing Platform"/>
            <person name="Ma L.-J."/>
            <person name="Dead R."/>
            <person name="Young S."/>
            <person name="Zeng Q."/>
            <person name="Koehrsen M."/>
            <person name="Alvarado L."/>
            <person name="Berlin A."/>
            <person name="Chapman S.B."/>
            <person name="Chen Z."/>
            <person name="Freedman E."/>
            <person name="Gellesch M."/>
            <person name="Goldberg J."/>
            <person name="Griggs A."/>
            <person name="Gujja S."/>
            <person name="Heilman E.R."/>
            <person name="Heiman D."/>
            <person name="Hepburn T."/>
            <person name="Howarth C."/>
            <person name="Jen D."/>
            <person name="Larson L."/>
            <person name="Mehta T."/>
            <person name="Neiman D."/>
            <person name="Pearson M."/>
            <person name="Roberts A."/>
            <person name="Saif S."/>
            <person name="Shea T."/>
            <person name="Shenoy N."/>
            <person name="Sisk P."/>
            <person name="Stolte C."/>
            <person name="Sykes S."/>
            <person name="Walk T."/>
            <person name="White J."/>
            <person name="Yandava C."/>
            <person name="Haas B."/>
            <person name="Nusbaum C."/>
            <person name="Birren B."/>
        </authorList>
    </citation>
    <scope>NUCLEOTIDE SEQUENCE [LARGE SCALE GENOMIC DNA]</scope>
    <source>
        <strain evidence="10">R3-111a-1</strain>
    </source>
</reference>
<keyword evidence="2 6" id="KW-0645">Protease</keyword>
<protein>
    <recommendedName>
        <fullName evidence="6">Serine protease</fullName>
        <ecNumber evidence="6">3.4.21.-</ecNumber>
    </recommendedName>
</protein>
<dbReference type="STRING" id="644352.J3NQQ7"/>
<dbReference type="GeneID" id="20344071"/>
<dbReference type="Pfam" id="PF00089">
    <property type="entry name" value="Trypsin"/>
    <property type="match status" value="1"/>
</dbReference>
<dbReference type="Gene3D" id="2.40.10.10">
    <property type="entry name" value="Trypsin-like serine proteases"/>
    <property type="match status" value="2"/>
</dbReference>
<dbReference type="HOGENOM" id="CLU_068119_1_0_1"/>
<name>J3NQQ7_GAET3</name>
<dbReference type="VEuPathDB" id="FungiDB:GGTG_03613"/>
<evidence type="ECO:0000313" key="8">
    <source>
        <dbReference type="EMBL" id="EJT78513.1"/>
    </source>
</evidence>
<keyword evidence="10" id="KW-1185">Reference proteome</keyword>
<dbReference type="GO" id="GO:0004252">
    <property type="term" value="F:serine-type endopeptidase activity"/>
    <property type="evidence" value="ECO:0007669"/>
    <property type="project" value="InterPro"/>
</dbReference>
<keyword evidence="4 6" id="KW-0378">Hydrolase</keyword>
<dbReference type="InterPro" id="IPR043504">
    <property type="entry name" value="Peptidase_S1_PA_chymotrypsin"/>
</dbReference>
<dbReference type="EC" id="3.4.21.-" evidence="6"/>
<feature type="domain" description="Peptidase S1" evidence="7">
    <location>
        <begin position="99"/>
        <end position="281"/>
    </location>
</feature>
<reference evidence="8" key="3">
    <citation type="submission" date="2010-09" db="EMBL/GenBank/DDBJ databases">
        <title>Annotation of Gaeumannomyces graminis var. tritici R3-111a-1.</title>
        <authorList>
            <consortium name="The Broad Institute Genome Sequencing Platform"/>
            <person name="Ma L.-J."/>
            <person name="Dead R."/>
            <person name="Young S.K."/>
            <person name="Zeng Q."/>
            <person name="Gargeya S."/>
            <person name="Fitzgerald M."/>
            <person name="Haas B."/>
            <person name="Abouelleil A."/>
            <person name="Alvarado L."/>
            <person name="Arachchi H.M."/>
            <person name="Berlin A."/>
            <person name="Brown A."/>
            <person name="Chapman S.B."/>
            <person name="Chen Z."/>
            <person name="Dunbar C."/>
            <person name="Freedman E."/>
            <person name="Gearin G."/>
            <person name="Gellesch M."/>
            <person name="Goldberg J."/>
            <person name="Griggs A."/>
            <person name="Gujja S."/>
            <person name="Heiman D."/>
            <person name="Howarth C."/>
            <person name="Larson L."/>
            <person name="Lui A."/>
            <person name="MacDonald P.J.P."/>
            <person name="Mehta T."/>
            <person name="Montmayeur A."/>
            <person name="Murphy C."/>
            <person name="Neiman D."/>
            <person name="Pearson M."/>
            <person name="Priest M."/>
            <person name="Roberts A."/>
            <person name="Saif S."/>
            <person name="Shea T."/>
            <person name="Shenoy N."/>
            <person name="Sisk P."/>
            <person name="Stolte C."/>
            <person name="Sykes S."/>
            <person name="Yandava C."/>
            <person name="Wortman J."/>
            <person name="Nusbaum C."/>
            <person name="Birren B."/>
        </authorList>
    </citation>
    <scope>NUCLEOTIDE SEQUENCE</scope>
    <source>
        <strain evidence="8">R3-111a-1</strain>
    </source>
</reference>
<dbReference type="PRINTS" id="PR00839">
    <property type="entry name" value="V8PROTEASE"/>
</dbReference>